<dbReference type="EMBL" id="JACAZI010000018">
    <property type="protein sequence ID" value="KAF7341505.1"/>
    <property type="molecule type" value="Genomic_DNA"/>
</dbReference>
<dbReference type="Proteomes" id="UP000620124">
    <property type="component" value="Unassembled WGS sequence"/>
</dbReference>
<feature type="signal peptide" evidence="1">
    <location>
        <begin position="1"/>
        <end position="21"/>
    </location>
</feature>
<dbReference type="OrthoDB" id="3087513at2759"/>
<evidence type="ECO:0000313" key="2">
    <source>
        <dbReference type="EMBL" id="KAF7341505.1"/>
    </source>
</evidence>
<feature type="chain" id="PRO_5034302433" evidence="1">
    <location>
        <begin position="22"/>
        <end position="145"/>
    </location>
</feature>
<organism evidence="2 3">
    <name type="scientific">Mycena venus</name>
    <dbReference type="NCBI Taxonomy" id="2733690"/>
    <lineage>
        <taxon>Eukaryota</taxon>
        <taxon>Fungi</taxon>
        <taxon>Dikarya</taxon>
        <taxon>Basidiomycota</taxon>
        <taxon>Agaricomycotina</taxon>
        <taxon>Agaricomycetes</taxon>
        <taxon>Agaricomycetidae</taxon>
        <taxon>Agaricales</taxon>
        <taxon>Marasmiineae</taxon>
        <taxon>Mycenaceae</taxon>
        <taxon>Mycena</taxon>
    </lineage>
</organism>
<comment type="caution">
    <text evidence="2">The sequence shown here is derived from an EMBL/GenBank/DDBJ whole genome shotgun (WGS) entry which is preliminary data.</text>
</comment>
<keyword evidence="1" id="KW-0732">Signal</keyword>
<accession>A0A8H6XHA8</accession>
<protein>
    <submittedName>
        <fullName evidence="2">Uncharacterized protein</fullName>
    </submittedName>
</protein>
<sequence>MLSWIALFIALLALNLKPSYAREALSCGDICFPAVATLENALSAPNATTCTNSNVQQYAACLDCDGLDSDQTGVDEYISSCAKAGFSVKNVTIAGAYSAFGSSGSNTQTNGGAGTGKSGARELSALLLGVLCATFLDVFSTFRPT</sequence>
<gene>
    <name evidence="2" type="ORF">MVEN_01888000</name>
</gene>
<proteinExistence type="predicted"/>
<name>A0A8H6XHA8_9AGAR</name>
<evidence type="ECO:0000256" key="1">
    <source>
        <dbReference type="SAM" id="SignalP"/>
    </source>
</evidence>
<keyword evidence="3" id="KW-1185">Reference proteome</keyword>
<dbReference type="AlphaFoldDB" id="A0A8H6XHA8"/>
<evidence type="ECO:0000313" key="3">
    <source>
        <dbReference type="Proteomes" id="UP000620124"/>
    </source>
</evidence>
<reference evidence="2" key="1">
    <citation type="submission" date="2020-05" db="EMBL/GenBank/DDBJ databases">
        <title>Mycena genomes resolve the evolution of fungal bioluminescence.</title>
        <authorList>
            <person name="Tsai I.J."/>
        </authorList>
    </citation>
    <scope>NUCLEOTIDE SEQUENCE</scope>
    <source>
        <strain evidence="2">CCC161011</strain>
    </source>
</reference>